<sequence>MVKEYFLASHFDAPPPPRGPIKLGTILGNLREFHPFNLDHPQPIPASQLLPVETQDSVDIDILDLHSDHHPLIERALGLIGRGLRAPDRRPDGLKIARDASYSSRVSTREVVGRDFALPRNPYVSLAVRLAHRSETVVSSSWRPPDAFIVAFKAVQVRVNHKGEVKMMNYNKKAVMDFEMSYEDPNAPIFPFDGKVIAI</sequence>
<evidence type="ECO:0000313" key="1">
    <source>
        <dbReference type="EMBL" id="KAF5694954.1"/>
    </source>
</evidence>
<dbReference type="AlphaFoldDB" id="A0A8H5XJZ5"/>
<dbReference type="Proteomes" id="UP000562682">
    <property type="component" value="Unassembled WGS sequence"/>
</dbReference>
<reference evidence="1 2" key="1">
    <citation type="submission" date="2020-05" db="EMBL/GenBank/DDBJ databases">
        <title>Identification and distribution of gene clusters putatively required for synthesis of sphingolipid metabolism inhibitors in phylogenetically diverse species of the filamentous fungus Fusarium.</title>
        <authorList>
            <person name="Kim H.-S."/>
            <person name="Busman M."/>
            <person name="Brown D.W."/>
            <person name="Divon H."/>
            <person name="Uhlig S."/>
            <person name="Proctor R.H."/>
        </authorList>
    </citation>
    <scope>NUCLEOTIDE SEQUENCE [LARGE SCALE GENOMIC DNA]</scope>
    <source>
        <strain evidence="1 2">NRRL 25311</strain>
    </source>
</reference>
<proteinExistence type="predicted"/>
<comment type="caution">
    <text evidence="1">The sequence shown here is derived from an EMBL/GenBank/DDBJ whole genome shotgun (WGS) entry which is preliminary data.</text>
</comment>
<accession>A0A8H5XJZ5</accession>
<name>A0A8H5XJZ5_9HYPO</name>
<evidence type="ECO:0000313" key="2">
    <source>
        <dbReference type="Proteomes" id="UP000562682"/>
    </source>
</evidence>
<protein>
    <submittedName>
        <fullName evidence="1">Uncharacterized protein</fullName>
    </submittedName>
</protein>
<organism evidence="1 2">
    <name type="scientific">Fusarium denticulatum</name>
    <dbReference type="NCBI Taxonomy" id="48507"/>
    <lineage>
        <taxon>Eukaryota</taxon>
        <taxon>Fungi</taxon>
        <taxon>Dikarya</taxon>
        <taxon>Ascomycota</taxon>
        <taxon>Pezizomycotina</taxon>
        <taxon>Sordariomycetes</taxon>
        <taxon>Hypocreomycetidae</taxon>
        <taxon>Hypocreales</taxon>
        <taxon>Nectriaceae</taxon>
        <taxon>Fusarium</taxon>
        <taxon>Fusarium fujikuroi species complex</taxon>
    </lineage>
</organism>
<keyword evidence="2" id="KW-1185">Reference proteome</keyword>
<gene>
    <name evidence="1" type="ORF">FDENT_767</name>
</gene>
<dbReference type="EMBL" id="JAAOAK010000016">
    <property type="protein sequence ID" value="KAF5694954.1"/>
    <property type="molecule type" value="Genomic_DNA"/>
</dbReference>